<feature type="domain" description="HTH merR-type" evidence="2">
    <location>
        <begin position="1"/>
        <end position="71"/>
    </location>
</feature>
<dbReference type="InterPro" id="IPR000551">
    <property type="entry name" value="MerR-type_HTH_dom"/>
</dbReference>
<organism evidence="3 4">
    <name type="scientific">Shouchella miscanthi</name>
    <dbReference type="NCBI Taxonomy" id="2598861"/>
    <lineage>
        <taxon>Bacteria</taxon>
        <taxon>Bacillati</taxon>
        <taxon>Bacillota</taxon>
        <taxon>Bacilli</taxon>
        <taxon>Bacillales</taxon>
        <taxon>Bacillaceae</taxon>
        <taxon>Shouchella</taxon>
    </lineage>
</organism>
<dbReference type="CDD" id="cd01106">
    <property type="entry name" value="HTH_TipAL-Mta"/>
    <property type="match status" value="1"/>
</dbReference>
<gene>
    <name evidence="3" type="ORF">P5F74_07915</name>
</gene>
<dbReference type="PANTHER" id="PTHR30204">
    <property type="entry name" value="REDOX-CYCLING DRUG-SENSING TRANSCRIPTIONAL ACTIVATOR SOXR"/>
    <property type="match status" value="1"/>
</dbReference>
<proteinExistence type="predicted"/>
<dbReference type="InterPro" id="IPR047057">
    <property type="entry name" value="MerR_fam"/>
</dbReference>
<dbReference type="SMART" id="SM00422">
    <property type="entry name" value="HTH_MERR"/>
    <property type="match status" value="1"/>
</dbReference>
<dbReference type="Proteomes" id="UP001341820">
    <property type="component" value="Unassembled WGS sequence"/>
</dbReference>
<dbReference type="PROSITE" id="PS50937">
    <property type="entry name" value="HTH_MERR_2"/>
    <property type="match status" value="1"/>
</dbReference>
<evidence type="ECO:0000313" key="4">
    <source>
        <dbReference type="Proteomes" id="UP001341820"/>
    </source>
</evidence>
<dbReference type="Pfam" id="PF13411">
    <property type="entry name" value="MerR_1"/>
    <property type="match status" value="1"/>
</dbReference>
<name>A0ABU6NJ69_9BACI</name>
<evidence type="ECO:0000259" key="2">
    <source>
        <dbReference type="PROSITE" id="PS50937"/>
    </source>
</evidence>
<accession>A0ABU6NJ69</accession>
<reference evidence="3 4" key="1">
    <citation type="submission" date="2023-03" db="EMBL/GenBank/DDBJ databases">
        <title>Bacillus Genome Sequencing.</title>
        <authorList>
            <person name="Dunlap C."/>
        </authorList>
    </citation>
    <scope>NUCLEOTIDE SEQUENCE [LARGE SCALE GENOMIC DNA]</scope>
    <source>
        <strain evidence="3 4">B-4107</strain>
    </source>
</reference>
<sequence>MELTIGPFAKQVGTTVRTLRYYDQIGLLVPLRLNDKSQKLYTSLEWKTYQQIAVCKYLGMTLDEIKAQLEDRIMSGEELLAFQKQVIEKKQTELNETMKLITRAQRLYEVENPISGVTDELTFSLLDAFRREKDQIQAFKQYFSGDKAIVSQLDKYNEPSLQQTMDKEGLQFCLNVHWAMQKGETPDSPYIRELIQRLVERNPELRKMFAIVKDDAFIQKHSDLFNLYFPEELGDFIYTALTNYMHVEEE</sequence>
<keyword evidence="4" id="KW-1185">Reference proteome</keyword>
<evidence type="ECO:0000313" key="3">
    <source>
        <dbReference type="EMBL" id="MED4128056.1"/>
    </source>
</evidence>
<dbReference type="RefSeq" id="WP_328236865.1">
    <property type="nucleotide sequence ID" value="NZ_JAROAS010000011.1"/>
</dbReference>
<comment type="caution">
    <text evidence="3">The sequence shown here is derived from an EMBL/GenBank/DDBJ whole genome shotgun (WGS) entry which is preliminary data.</text>
</comment>
<dbReference type="PANTHER" id="PTHR30204:SF96">
    <property type="entry name" value="CHROMOSOME-ANCHORING PROTEIN RACA"/>
    <property type="match status" value="1"/>
</dbReference>
<protein>
    <submittedName>
        <fullName evidence="3">MerR family transcriptional regulator</fullName>
    </submittedName>
</protein>
<dbReference type="EMBL" id="JAROAS010000011">
    <property type="protein sequence ID" value="MED4128056.1"/>
    <property type="molecule type" value="Genomic_DNA"/>
</dbReference>
<dbReference type="Gene3D" id="1.10.1660.10">
    <property type="match status" value="1"/>
</dbReference>
<keyword evidence="1" id="KW-0238">DNA-binding</keyword>
<dbReference type="SUPFAM" id="SSF46955">
    <property type="entry name" value="Putative DNA-binding domain"/>
    <property type="match status" value="1"/>
</dbReference>
<evidence type="ECO:0000256" key="1">
    <source>
        <dbReference type="ARBA" id="ARBA00023125"/>
    </source>
</evidence>
<dbReference type="InterPro" id="IPR009061">
    <property type="entry name" value="DNA-bd_dom_put_sf"/>
</dbReference>